<gene>
    <name evidence="2" type="ORF">FUA24_07010</name>
</gene>
<keyword evidence="3" id="KW-1185">Reference proteome</keyword>
<dbReference type="Pfam" id="PF13472">
    <property type="entry name" value="Lipase_GDSL_2"/>
    <property type="match status" value="1"/>
</dbReference>
<evidence type="ECO:0000259" key="1">
    <source>
        <dbReference type="Pfam" id="PF13472"/>
    </source>
</evidence>
<protein>
    <submittedName>
        <fullName evidence="2">GDSL family lipase</fullName>
    </submittedName>
</protein>
<reference evidence="2 3" key="1">
    <citation type="submission" date="2019-08" db="EMBL/GenBank/DDBJ databases">
        <title>Seonamhaeicola sediminis sp. nov., isolated from marine sediment.</title>
        <authorList>
            <person name="Cao W.R."/>
        </authorList>
    </citation>
    <scope>NUCLEOTIDE SEQUENCE [LARGE SCALE GENOMIC DNA]</scope>
    <source>
        <strain evidence="2 3">B011</strain>
    </source>
</reference>
<dbReference type="Gene3D" id="3.40.50.1110">
    <property type="entry name" value="SGNH hydrolase"/>
    <property type="match status" value="1"/>
</dbReference>
<name>A0A5D0INS9_9FLAO</name>
<evidence type="ECO:0000313" key="3">
    <source>
        <dbReference type="Proteomes" id="UP000323930"/>
    </source>
</evidence>
<evidence type="ECO:0000313" key="2">
    <source>
        <dbReference type="EMBL" id="TYA84480.1"/>
    </source>
</evidence>
<feature type="domain" description="SGNH hydrolase-type esterase" evidence="1">
    <location>
        <begin position="77"/>
        <end position="233"/>
    </location>
</feature>
<dbReference type="AlphaFoldDB" id="A0A5D0INS9"/>
<proteinExistence type="predicted"/>
<dbReference type="PANTHER" id="PTHR30383:SF32">
    <property type="entry name" value="SGNH-HYDROLASE"/>
    <property type="match status" value="1"/>
</dbReference>
<dbReference type="SUPFAM" id="SSF52266">
    <property type="entry name" value="SGNH hydrolase"/>
    <property type="match status" value="1"/>
</dbReference>
<accession>A0A5D0INS9</accession>
<organism evidence="2 3">
    <name type="scientific">Seonamhaeicola marinus</name>
    <dbReference type="NCBI Taxonomy" id="1912246"/>
    <lineage>
        <taxon>Bacteria</taxon>
        <taxon>Pseudomonadati</taxon>
        <taxon>Bacteroidota</taxon>
        <taxon>Flavobacteriia</taxon>
        <taxon>Flavobacteriales</taxon>
        <taxon>Flavobacteriaceae</taxon>
    </lineage>
</organism>
<sequence length="246" mass="28354">MLSIALEFKKTKHIVFGLFIISFIYNCDTKKAEKTKMSLYPDQNLKIKFHNDYAVGHYPKRIKDFKKNPLQHGDIVFIGNSLTEGGGDWSKKLNIPNIKNRGIGGDIADGVLERLDEITFFKPKVAFLLIGINDIDNLVYEKQIPSTQYIANNILKIVNKIHEKSPETKIFVQTILPTLDDQLNPFVTDLNAILKHQDKSSYELIDLYSAFVENDLVKTEFYRDRLHLNNAGYTNWCQVIKPYLNK</sequence>
<dbReference type="OrthoDB" id="9790057at2"/>
<dbReference type="InterPro" id="IPR036514">
    <property type="entry name" value="SGNH_hydro_sf"/>
</dbReference>
<comment type="caution">
    <text evidence="2">The sequence shown here is derived from an EMBL/GenBank/DDBJ whole genome shotgun (WGS) entry which is preliminary data.</text>
</comment>
<dbReference type="PANTHER" id="PTHR30383">
    <property type="entry name" value="THIOESTERASE 1/PROTEASE 1/LYSOPHOSPHOLIPASE L1"/>
    <property type="match status" value="1"/>
</dbReference>
<dbReference type="GO" id="GO:0004622">
    <property type="term" value="F:phosphatidylcholine lysophospholipase activity"/>
    <property type="evidence" value="ECO:0007669"/>
    <property type="project" value="TreeGrafter"/>
</dbReference>
<dbReference type="EMBL" id="VSDQ01000409">
    <property type="protein sequence ID" value="TYA84480.1"/>
    <property type="molecule type" value="Genomic_DNA"/>
</dbReference>
<dbReference type="InterPro" id="IPR051532">
    <property type="entry name" value="Ester_Hydrolysis_Enzymes"/>
</dbReference>
<dbReference type="Proteomes" id="UP000323930">
    <property type="component" value="Unassembled WGS sequence"/>
</dbReference>
<dbReference type="InterPro" id="IPR013830">
    <property type="entry name" value="SGNH_hydro"/>
</dbReference>